<dbReference type="PANTHER" id="PTHR30035:SF3">
    <property type="entry name" value="INTERMEMBRANE PHOSPHOLIPID TRANSPORT SYSTEM LIPOPROTEIN MLAA"/>
    <property type="match status" value="1"/>
</dbReference>
<name>A0ABT5RVE6_9BURK</name>
<protein>
    <submittedName>
        <fullName evidence="4">VacJ family lipoprotein</fullName>
    </submittedName>
</protein>
<evidence type="ECO:0000313" key="4">
    <source>
        <dbReference type="EMBL" id="MDD2177340.1"/>
    </source>
</evidence>
<evidence type="ECO:0000256" key="3">
    <source>
        <dbReference type="SAM" id="SignalP"/>
    </source>
</evidence>
<comment type="similarity">
    <text evidence="1">Belongs to the MlaA family.</text>
</comment>
<keyword evidence="4" id="KW-0449">Lipoprotein</keyword>
<reference evidence="4" key="1">
    <citation type="submission" date="2022-10" db="EMBL/GenBank/DDBJ databases">
        <title>Description of microaerobic benzene degrading bacteria.</title>
        <authorList>
            <person name="Bedics A."/>
            <person name="Tancsics A."/>
            <person name="Banerjee S."/>
        </authorList>
    </citation>
    <scope>NUCLEOTIDE SEQUENCE</scope>
    <source>
        <strain evidence="4">D2M1</strain>
    </source>
</reference>
<gene>
    <name evidence="4" type="ORF">OIN59_07820</name>
</gene>
<dbReference type="PANTHER" id="PTHR30035">
    <property type="entry name" value="LIPOPROTEIN VACJ-RELATED"/>
    <property type="match status" value="1"/>
</dbReference>
<keyword evidence="2 3" id="KW-0732">Signal</keyword>
<accession>A0ABT5RVE6</accession>
<sequence length="252" mass="26938">MPNLASPRTHLSARTPILLCIASAAAMLFSGCATTTQPDPLESVNRKMFSFNEGVDKVVLKPVASAYKQVVPAAAQTGISNFFSNLREPWSSANLMLQGRVGDSASTLARFGTNSTVGGLGLMDVATGWGMPEKKEDFGLTLDTWGVGTGPYMVLPIFGPSNLRDTLASPVDSMGNAKGHIASVSVRNTMTVVQAVSGRAEHLEASRLMDQAALDKYLLLRDLHLKRRNRAHGDEDVVAQRNGDVGEGRLPE</sequence>
<dbReference type="EMBL" id="JAPCKI010000003">
    <property type="protein sequence ID" value="MDD2177340.1"/>
    <property type="molecule type" value="Genomic_DNA"/>
</dbReference>
<dbReference type="Proteomes" id="UP001148932">
    <property type="component" value="Unassembled WGS sequence"/>
</dbReference>
<dbReference type="RefSeq" id="WP_274108919.1">
    <property type="nucleotide sequence ID" value="NZ_JAPCKI010000003.1"/>
</dbReference>
<feature type="chain" id="PRO_5046586884" evidence="3">
    <location>
        <begin position="36"/>
        <end position="252"/>
    </location>
</feature>
<dbReference type="Pfam" id="PF04333">
    <property type="entry name" value="MlaA"/>
    <property type="match status" value="1"/>
</dbReference>
<organism evidence="4 5">
    <name type="scientific">Acidovorax benzenivorans</name>
    <dbReference type="NCBI Taxonomy" id="2987520"/>
    <lineage>
        <taxon>Bacteria</taxon>
        <taxon>Pseudomonadati</taxon>
        <taxon>Pseudomonadota</taxon>
        <taxon>Betaproteobacteria</taxon>
        <taxon>Burkholderiales</taxon>
        <taxon>Comamonadaceae</taxon>
        <taxon>Acidovorax</taxon>
    </lineage>
</organism>
<proteinExistence type="inferred from homology"/>
<feature type="signal peptide" evidence="3">
    <location>
        <begin position="1"/>
        <end position="35"/>
    </location>
</feature>
<evidence type="ECO:0000256" key="2">
    <source>
        <dbReference type="ARBA" id="ARBA00022729"/>
    </source>
</evidence>
<dbReference type="PRINTS" id="PR01805">
    <property type="entry name" value="VACJLIPOPROT"/>
</dbReference>
<comment type="caution">
    <text evidence="4">The sequence shown here is derived from an EMBL/GenBank/DDBJ whole genome shotgun (WGS) entry which is preliminary data.</text>
</comment>
<evidence type="ECO:0000256" key="1">
    <source>
        <dbReference type="ARBA" id="ARBA00010634"/>
    </source>
</evidence>
<dbReference type="InterPro" id="IPR007428">
    <property type="entry name" value="MlaA"/>
</dbReference>
<keyword evidence="5" id="KW-1185">Reference proteome</keyword>
<evidence type="ECO:0000313" key="5">
    <source>
        <dbReference type="Proteomes" id="UP001148932"/>
    </source>
</evidence>